<evidence type="ECO:0000256" key="5">
    <source>
        <dbReference type="SAM" id="SignalP"/>
    </source>
</evidence>
<dbReference type="RefSeq" id="WP_258989714.1">
    <property type="nucleotide sequence ID" value="NZ_JALIGE010000076.1"/>
</dbReference>
<evidence type="ECO:0000313" key="6">
    <source>
        <dbReference type="EMBL" id="MCS2163163.1"/>
    </source>
</evidence>
<name>A0ABT2E5K5_9ENTR</name>
<evidence type="ECO:0000256" key="1">
    <source>
        <dbReference type="ARBA" id="ARBA00004561"/>
    </source>
</evidence>
<evidence type="ECO:0000256" key="2">
    <source>
        <dbReference type="ARBA" id="ARBA00006671"/>
    </source>
</evidence>
<dbReference type="PANTHER" id="PTHR33420:SF3">
    <property type="entry name" value="FIMBRIAL SUBUNIT ELFA"/>
    <property type="match status" value="1"/>
</dbReference>
<dbReference type="SUPFAM" id="SSF49401">
    <property type="entry name" value="Bacterial adhesins"/>
    <property type="match status" value="1"/>
</dbReference>
<keyword evidence="3 5" id="KW-0732">Signal</keyword>
<comment type="caution">
    <text evidence="6">The sequence shown here is derived from an EMBL/GenBank/DDBJ whole genome shotgun (WGS) entry which is preliminary data.</text>
</comment>
<reference evidence="6 7" key="1">
    <citation type="submission" date="2022-04" db="EMBL/GenBank/DDBJ databases">
        <title>Proposal of a three novel species of Scandinavium, Scandinavium hiltneri, Scandinavium manionii, Scandinavium tedordense.</title>
        <authorList>
            <person name="Maddock D.W."/>
            <person name="Brady C.L."/>
            <person name="Denman S."/>
            <person name="Arnold D."/>
        </authorList>
    </citation>
    <scope>NUCLEOTIDE SEQUENCE [LARGE SCALE GENOMIC DNA]</scope>
    <source>
        <strain evidence="6 7">H11S7</strain>
    </source>
</reference>
<feature type="chain" id="PRO_5045916673" evidence="5">
    <location>
        <begin position="28"/>
        <end position="209"/>
    </location>
</feature>
<keyword evidence="4" id="KW-0281">Fimbrium</keyword>
<evidence type="ECO:0000256" key="4">
    <source>
        <dbReference type="ARBA" id="ARBA00023263"/>
    </source>
</evidence>
<proteinExistence type="inferred from homology"/>
<feature type="signal peptide" evidence="5">
    <location>
        <begin position="1"/>
        <end position="27"/>
    </location>
</feature>
<dbReference type="EMBL" id="JALIGE010000076">
    <property type="protein sequence ID" value="MCS2163163.1"/>
    <property type="molecule type" value="Genomic_DNA"/>
</dbReference>
<dbReference type="InterPro" id="IPR036937">
    <property type="entry name" value="Adhesion_dom_fimbrial_sf"/>
</dbReference>
<dbReference type="PANTHER" id="PTHR33420">
    <property type="entry name" value="FIMBRIAL SUBUNIT ELFA-RELATED"/>
    <property type="match status" value="1"/>
</dbReference>
<accession>A0ABT2E5K5</accession>
<evidence type="ECO:0000256" key="3">
    <source>
        <dbReference type="ARBA" id="ARBA00022729"/>
    </source>
</evidence>
<organism evidence="6 7">
    <name type="scientific">Scandinavium hiltneri</name>
    <dbReference type="NCBI Taxonomy" id="2926519"/>
    <lineage>
        <taxon>Bacteria</taxon>
        <taxon>Pseudomonadati</taxon>
        <taxon>Pseudomonadota</taxon>
        <taxon>Gammaproteobacteria</taxon>
        <taxon>Enterobacterales</taxon>
        <taxon>Enterobacteriaceae</taxon>
        <taxon>Scandinavium</taxon>
    </lineage>
</organism>
<comment type="similarity">
    <text evidence="2">Belongs to the fimbrial protein family.</text>
</comment>
<gene>
    <name evidence="6" type="ORF">MUU47_18955</name>
</gene>
<comment type="subcellular location">
    <subcellularLocation>
        <location evidence="1">Fimbrium</location>
    </subcellularLocation>
</comment>
<sequence>MKQGFGFKMLKTAGAVLVAAVATGVQAAPPADTGLITFDGAVSSTTCTLTTSNGISANNLTVSMPVVSKDEVEGTNLAQGVGSKTFELLLTNCPDIGGVSGTDPLQASIAFTSTQFVDLSNGTLHADPTVSGAAQNVNIALYNNTATNTAQVKIGDPSDIATAQAITMVNGAGSFAYRAAYVPGSSVSGINPVTPGIVSTNTTFTISYQ</sequence>
<dbReference type="Gene3D" id="2.60.40.1090">
    <property type="entry name" value="Fimbrial-type adhesion domain"/>
    <property type="match status" value="1"/>
</dbReference>
<dbReference type="InterPro" id="IPR050263">
    <property type="entry name" value="Bact_Fimbrial_Adh_Pro"/>
</dbReference>
<keyword evidence="7" id="KW-1185">Reference proteome</keyword>
<dbReference type="Proteomes" id="UP001205357">
    <property type="component" value="Unassembled WGS sequence"/>
</dbReference>
<dbReference type="InterPro" id="IPR008966">
    <property type="entry name" value="Adhesion_dom_sf"/>
</dbReference>
<evidence type="ECO:0000313" key="7">
    <source>
        <dbReference type="Proteomes" id="UP001205357"/>
    </source>
</evidence>
<protein>
    <submittedName>
        <fullName evidence="6">Fimbrial protein</fullName>
    </submittedName>
</protein>